<evidence type="ECO:0000259" key="2">
    <source>
        <dbReference type="Pfam" id="PF03067"/>
    </source>
</evidence>
<evidence type="ECO:0000313" key="5">
    <source>
        <dbReference type="Proteomes" id="UP000663881"/>
    </source>
</evidence>
<keyword evidence="1" id="KW-0732">Signal</keyword>
<dbReference type="EMBL" id="CAJNON010000731">
    <property type="protein sequence ID" value="CAF1365344.1"/>
    <property type="molecule type" value="Genomic_DNA"/>
</dbReference>
<dbReference type="OrthoDB" id="64893at2759"/>
<dbReference type="Proteomes" id="UP000663881">
    <property type="component" value="Unassembled WGS sequence"/>
</dbReference>
<protein>
    <recommendedName>
        <fullName evidence="2">Chitin-binding type-4 domain-containing protein</fullName>
    </recommendedName>
</protein>
<comment type="caution">
    <text evidence="4">The sequence shown here is derived from an EMBL/GenBank/DDBJ whole genome shotgun (WGS) entry which is preliminary data.</text>
</comment>
<dbReference type="AlphaFoldDB" id="A0A818VDQ5"/>
<evidence type="ECO:0000313" key="3">
    <source>
        <dbReference type="EMBL" id="CAF1365344.1"/>
    </source>
</evidence>
<name>A0A818VDQ5_9BILA</name>
<organism evidence="4 5">
    <name type="scientific">Adineta steineri</name>
    <dbReference type="NCBI Taxonomy" id="433720"/>
    <lineage>
        <taxon>Eukaryota</taxon>
        <taxon>Metazoa</taxon>
        <taxon>Spiralia</taxon>
        <taxon>Gnathifera</taxon>
        <taxon>Rotifera</taxon>
        <taxon>Eurotatoria</taxon>
        <taxon>Bdelloidea</taxon>
        <taxon>Adinetida</taxon>
        <taxon>Adinetidae</taxon>
        <taxon>Adineta</taxon>
    </lineage>
</organism>
<accession>A0A818VDQ5</accession>
<gene>
    <name evidence="4" type="ORF">OKA104_LOCUS12797</name>
    <name evidence="3" type="ORF">VCS650_LOCUS34549</name>
</gene>
<sequence length="315" mass="35412">MYRELYNWFITILISIQQVYGHGRMEDPPARNAAWRYGFDVPANYDDVGLNCGGLGVQRTNGGKCGVCGDSYKGPRFHETGGKYATNIIVRHYVSGALIDIKILLSANHNGFMEFRLCPALDSNIEVTQECLNQNILHIQGFGMQYPVSQGMDLIFLRARLPYGLSCTRCVLQWRYHAGNNWGRDSETGKACLGCGSQEEFYNCADISITSKEITYSLSHPATITQKPLLSFPFNNPVVLTSPVVSARTTTTELMKFIFPFRPTEELINQLDRNKKNLHCYPTNEALKPLLGIENWCLQLCTMNCPPTLCVCVKI</sequence>
<evidence type="ECO:0000313" key="4">
    <source>
        <dbReference type="EMBL" id="CAF3705442.1"/>
    </source>
</evidence>
<feature type="signal peptide" evidence="1">
    <location>
        <begin position="1"/>
        <end position="21"/>
    </location>
</feature>
<dbReference type="Proteomes" id="UP000663891">
    <property type="component" value="Unassembled WGS sequence"/>
</dbReference>
<dbReference type="PANTHER" id="PTHR21113">
    <property type="entry name" value="AGAP001705-PA"/>
    <property type="match status" value="1"/>
</dbReference>
<dbReference type="InterPro" id="IPR004302">
    <property type="entry name" value="Cellulose/chitin-bd_N"/>
</dbReference>
<feature type="chain" id="PRO_5035616670" description="Chitin-binding type-4 domain-containing protein" evidence="1">
    <location>
        <begin position="22"/>
        <end position="315"/>
    </location>
</feature>
<dbReference type="EMBL" id="CAJOAY010000627">
    <property type="protein sequence ID" value="CAF3705442.1"/>
    <property type="molecule type" value="Genomic_DNA"/>
</dbReference>
<proteinExistence type="predicted"/>
<evidence type="ECO:0000256" key="1">
    <source>
        <dbReference type="SAM" id="SignalP"/>
    </source>
</evidence>
<reference evidence="4" key="1">
    <citation type="submission" date="2021-02" db="EMBL/GenBank/DDBJ databases">
        <authorList>
            <person name="Nowell W R."/>
        </authorList>
    </citation>
    <scope>NUCLEOTIDE SEQUENCE</scope>
</reference>
<feature type="domain" description="Chitin-binding type-4" evidence="2">
    <location>
        <begin position="22"/>
        <end position="207"/>
    </location>
</feature>
<dbReference type="PANTHER" id="PTHR21113:SF4">
    <property type="entry name" value="CHITIN-BINDING TYPE-4 DOMAIN-CONTAINING PROTEIN"/>
    <property type="match status" value="1"/>
</dbReference>
<dbReference type="Pfam" id="PF03067">
    <property type="entry name" value="LPMO_10"/>
    <property type="match status" value="1"/>
</dbReference>